<evidence type="ECO:0000256" key="2">
    <source>
        <dbReference type="SAM" id="SignalP"/>
    </source>
</evidence>
<feature type="chain" id="PRO_5039239393" evidence="2">
    <location>
        <begin position="22"/>
        <end position="160"/>
    </location>
</feature>
<dbReference type="EMBL" id="BOMB01000010">
    <property type="protein sequence ID" value="GID11037.1"/>
    <property type="molecule type" value="Genomic_DNA"/>
</dbReference>
<organism evidence="3 4">
    <name type="scientific">Actinocatenispora rupis</name>
    <dbReference type="NCBI Taxonomy" id="519421"/>
    <lineage>
        <taxon>Bacteria</taxon>
        <taxon>Bacillati</taxon>
        <taxon>Actinomycetota</taxon>
        <taxon>Actinomycetes</taxon>
        <taxon>Micromonosporales</taxon>
        <taxon>Micromonosporaceae</taxon>
        <taxon>Actinocatenispora</taxon>
    </lineage>
</organism>
<dbReference type="RefSeq" id="WP_203656742.1">
    <property type="nucleotide sequence ID" value="NZ_BAAAZM010000019.1"/>
</dbReference>
<comment type="caution">
    <text evidence="3">The sequence shown here is derived from an EMBL/GenBank/DDBJ whole genome shotgun (WGS) entry which is preliminary data.</text>
</comment>
<feature type="signal peptide" evidence="2">
    <location>
        <begin position="1"/>
        <end position="21"/>
    </location>
</feature>
<sequence length="160" mass="15705">MRRTVAVTMTALGVFAGAGCASHNGGARPVPSATRSSSATRSGPSSATASPSPSPTTGPPLTSGPMRARDGRNTAACADGTCEVLVEAGTSFRFADRNGGGTVTVDSVGAAGIDITLAAGVSGAIGSGPRQGRFASLNDVRFEAVAVRGGLGVLRLVRSS</sequence>
<reference evidence="3" key="1">
    <citation type="submission" date="2021-01" db="EMBL/GenBank/DDBJ databases">
        <title>Whole genome shotgun sequence of Actinocatenispora rupis NBRC 107355.</title>
        <authorList>
            <person name="Komaki H."/>
            <person name="Tamura T."/>
        </authorList>
    </citation>
    <scope>NUCLEOTIDE SEQUENCE</scope>
    <source>
        <strain evidence="3">NBRC 107355</strain>
    </source>
</reference>
<evidence type="ECO:0000313" key="3">
    <source>
        <dbReference type="EMBL" id="GID11037.1"/>
    </source>
</evidence>
<dbReference type="AlphaFoldDB" id="A0A8J3J6D5"/>
<name>A0A8J3J6D5_9ACTN</name>
<keyword evidence="4" id="KW-1185">Reference proteome</keyword>
<gene>
    <name evidence="3" type="ORF">Aru02nite_19260</name>
</gene>
<accession>A0A8J3J6D5</accession>
<evidence type="ECO:0000256" key="1">
    <source>
        <dbReference type="SAM" id="MobiDB-lite"/>
    </source>
</evidence>
<dbReference type="Proteomes" id="UP000612808">
    <property type="component" value="Unassembled WGS sequence"/>
</dbReference>
<keyword evidence="2" id="KW-0732">Signal</keyword>
<proteinExistence type="predicted"/>
<protein>
    <submittedName>
        <fullName evidence="3">Uncharacterized protein</fullName>
    </submittedName>
</protein>
<feature type="region of interest" description="Disordered" evidence="1">
    <location>
        <begin position="23"/>
        <end position="73"/>
    </location>
</feature>
<dbReference type="PROSITE" id="PS51257">
    <property type="entry name" value="PROKAR_LIPOPROTEIN"/>
    <property type="match status" value="1"/>
</dbReference>
<evidence type="ECO:0000313" key="4">
    <source>
        <dbReference type="Proteomes" id="UP000612808"/>
    </source>
</evidence>
<feature type="compositionally biased region" description="Low complexity" evidence="1">
    <location>
        <begin position="27"/>
        <end position="51"/>
    </location>
</feature>